<accession>X1SFK9</accession>
<reference evidence="1" key="1">
    <citation type="journal article" date="2014" name="Front. Microbiol.">
        <title>High frequency of phylogenetically diverse reductive dehalogenase-homologous genes in deep subseafloor sedimentary metagenomes.</title>
        <authorList>
            <person name="Kawai M."/>
            <person name="Futagami T."/>
            <person name="Toyoda A."/>
            <person name="Takaki Y."/>
            <person name="Nishi S."/>
            <person name="Hori S."/>
            <person name="Arai W."/>
            <person name="Tsubouchi T."/>
            <person name="Morono Y."/>
            <person name="Uchiyama I."/>
            <person name="Ito T."/>
            <person name="Fujiyama A."/>
            <person name="Inagaki F."/>
            <person name="Takami H."/>
        </authorList>
    </citation>
    <scope>NUCLEOTIDE SEQUENCE</scope>
    <source>
        <strain evidence="1">Expedition CK06-06</strain>
    </source>
</reference>
<feature type="non-terminal residue" evidence="1">
    <location>
        <position position="220"/>
    </location>
</feature>
<sequence>MIDDIRDKPYIDHKDVLGLNFIKDPGIYIYRRHYRQGLRSHIMEVLDPKDVENETKGIIIDSLKLYPRAQPLKMLRIFRTRFNTLRDAEKEVRKVKIIDTYLAPDHLARSIEFIVHYTRHGKRELLLCGLQEYANGEILDPWNHLDNDHLFLLLRDMRFEKVEDTVMMTDQWVRSIRKKTENFIQKLKQMIMETNYVPDLAGVGNLILTRSGNIKLVDIN</sequence>
<comment type="caution">
    <text evidence="1">The sequence shown here is derived from an EMBL/GenBank/DDBJ whole genome shotgun (WGS) entry which is preliminary data.</text>
</comment>
<name>X1SFK9_9ZZZZ</name>
<evidence type="ECO:0000313" key="1">
    <source>
        <dbReference type="EMBL" id="GAI91748.1"/>
    </source>
</evidence>
<protein>
    <submittedName>
        <fullName evidence="1">Uncharacterized protein</fullName>
    </submittedName>
</protein>
<dbReference type="AlphaFoldDB" id="X1SFK9"/>
<organism evidence="1">
    <name type="scientific">marine sediment metagenome</name>
    <dbReference type="NCBI Taxonomy" id="412755"/>
    <lineage>
        <taxon>unclassified sequences</taxon>
        <taxon>metagenomes</taxon>
        <taxon>ecological metagenomes</taxon>
    </lineage>
</organism>
<dbReference type="EMBL" id="BARW01020450">
    <property type="protein sequence ID" value="GAI91748.1"/>
    <property type="molecule type" value="Genomic_DNA"/>
</dbReference>
<proteinExistence type="predicted"/>
<gene>
    <name evidence="1" type="ORF">S12H4_34549</name>
</gene>